<dbReference type="AlphaFoldDB" id="X1CZS5"/>
<accession>X1CZS5</accession>
<evidence type="ECO:0000313" key="2">
    <source>
        <dbReference type="EMBL" id="GAG98387.1"/>
    </source>
</evidence>
<feature type="non-terminal residue" evidence="2">
    <location>
        <position position="274"/>
    </location>
</feature>
<dbReference type="GO" id="GO:0008408">
    <property type="term" value="F:3'-5' exonuclease activity"/>
    <property type="evidence" value="ECO:0007669"/>
    <property type="project" value="InterPro"/>
</dbReference>
<comment type="caution">
    <text evidence="2">The sequence shown here is derived from an EMBL/GenBank/DDBJ whole genome shotgun (WGS) entry which is preliminary data.</text>
</comment>
<dbReference type="GO" id="GO:0003676">
    <property type="term" value="F:nucleic acid binding"/>
    <property type="evidence" value="ECO:0007669"/>
    <property type="project" value="InterPro"/>
</dbReference>
<dbReference type="Gene3D" id="1.20.1060.10">
    <property type="entry name" value="Taq DNA Polymerase, Chain T, domain 4"/>
    <property type="match status" value="1"/>
</dbReference>
<dbReference type="InterPro" id="IPR036397">
    <property type="entry name" value="RNaseH_sf"/>
</dbReference>
<dbReference type="Gene3D" id="3.30.420.10">
    <property type="entry name" value="Ribonuclease H-like superfamily/Ribonuclease H"/>
    <property type="match status" value="1"/>
</dbReference>
<reference evidence="2" key="1">
    <citation type="journal article" date="2014" name="Front. Microbiol.">
        <title>High frequency of phylogenetically diverse reductive dehalogenase-homologous genes in deep subseafloor sedimentary metagenomes.</title>
        <authorList>
            <person name="Kawai M."/>
            <person name="Futagami T."/>
            <person name="Toyoda A."/>
            <person name="Takaki Y."/>
            <person name="Nishi S."/>
            <person name="Hori S."/>
            <person name="Arai W."/>
            <person name="Tsubouchi T."/>
            <person name="Morono Y."/>
            <person name="Uchiyama I."/>
            <person name="Ito T."/>
            <person name="Fujiyama A."/>
            <person name="Inagaki F."/>
            <person name="Takami H."/>
        </authorList>
    </citation>
    <scope>NUCLEOTIDE SEQUENCE</scope>
    <source>
        <strain evidence="2">Expedition CK06-06</strain>
    </source>
</reference>
<name>X1CZS5_9ZZZZ</name>
<dbReference type="EMBL" id="BART01027878">
    <property type="protein sequence ID" value="GAG98387.1"/>
    <property type="molecule type" value="Genomic_DNA"/>
</dbReference>
<dbReference type="InterPro" id="IPR002298">
    <property type="entry name" value="DNA_polymerase_A"/>
</dbReference>
<dbReference type="PANTHER" id="PTHR10133:SF27">
    <property type="entry name" value="DNA POLYMERASE NU"/>
    <property type="match status" value="1"/>
</dbReference>
<evidence type="ECO:0000259" key="1">
    <source>
        <dbReference type="Pfam" id="PF01612"/>
    </source>
</evidence>
<proteinExistence type="predicted"/>
<protein>
    <recommendedName>
        <fullName evidence="1">3'-5' exonuclease domain-containing protein</fullName>
    </recommendedName>
</protein>
<organism evidence="2">
    <name type="scientific">marine sediment metagenome</name>
    <dbReference type="NCBI Taxonomy" id="412755"/>
    <lineage>
        <taxon>unclassified sequences</taxon>
        <taxon>metagenomes</taxon>
        <taxon>ecological metagenomes</taxon>
    </lineage>
</organism>
<gene>
    <name evidence="2" type="ORF">S01H4_49300</name>
</gene>
<dbReference type="InterPro" id="IPR012337">
    <property type="entry name" value="RNaseH-like_sf"/>
</dbReference>
<feature type="non-terminal residue" evidence="2">
    <location>
        <position position="1"/>
    </location>
</feature>
<dbReference type="PANTHER" id="PTHR10133">
    <property type="entry name" value="DNA POLYMERASE I"/>
    <property type="match status" value="1"/>
</dbReference>
<dbReference type="GO" id="GO:0006261">
    <property type="term" value="P:DNA-templated DNA replication"/>
    <property type="evidence" value="ECO:0007669"/>
    <property type="project" value="InterPro"/>
</dbReference>
<sequence length="274" mass="32336">IDTLSLLEKHPNNLAVIDVETPHGLLSCIGIAWSRSNAISIPFFWGNGHNYWNFEEEFAIWRRLGEVLSKLNLAAQNVMFDWEILRNHKIILKPPYYDSMLMHACLYSEMRHNLETITSIYTDMEFYKRDEDEDTKRSAIKSGKEKDHWVYNCMDCISCLWSIEELNKELIQENMDNVYRDLFAELIDPYYQMNMTGVPVDVERLPKVRKKLNALISDKEGKIKEEIGYEINVNSYPQVRKALFEVLKMTPYRNKEGKISTGKKDLERLAYKYR</sequence>
<dbReference type="GO" id="GO:0006302">
    <property type="term" value="P:double-strand break repair"/>
    <property type="evidence" value="ECO:0007669"/>
    <property type="project" value="TreeGrafter"/>
</dbReference>
<feature type="domain" description="3'-5' exonuclease" evidence="1">
    <location>
        <begin position="57"/>
        <end position="170"/>
    </location>
</feature>
<dbReference type="InterPro" id="IPR043502">
    <property type="entry name" value="DNA/RNA_pol_sf"/>
</dbReference>
<dbReference type="InterPro" id="IPR002562">
    <property type="entry name" value="3'-5'_exonuclease_dom"/>
</dbReference>
<dbReference type="GO" id="GO:0003887">
    <property type="term" value="F:DNA-directed DNA polymerase activity"/>
    <property type="evidence" value="ECO:0007669"/>
    <property type="project" value="InterPro"/>
</dbReference>
<dbReference type="SUPFAM" id="SSF53098">
    <property type="entry name" value="Ribonuclease H-like"/>
    <property type="match status" value="1"/>
</dbReference>
<dbReference type="Pfam" id="PF01612">
    <property type="entry name" value="DNA_pol_A_exo1"/>
    <property type="match status" value="1"/>
</dbReference>
<dbReference type="SUPFAM" id="SSF56672">
    <property type="entry name" value="DNA/RNA polymerases"/>
    <property type="match status" value="1"/>
</dbReference>